<dbReference type="InterPro" id="IPR014729">
    <property type="entry name" value="Rossmann-like_a/b/a_fold"/>
</dbReference>
<dbReference type="PANTHER" id="PTHR11587">
    <property type="entry name" value="ARGININOSUCCINATE SYNTHASE"/>
    <property type="match status" value="1"/>
</dbReference>
<keyword evidence="4 9" id="KW-0055">Arginine biosynthesis</keyword>
<evidence type="ECO:0000256" key="2">
    <source>
        <dbReference type="ARBA" id="ARBA00011881"/>
    </source>
</evidence>
<keyword evidence="13" id="KW-1185">Reference proteome</keyword>
<accession>A0A1T5MV09</accession>
<keyword evidence="9" id="KW-0963">Cytoplasm</keyword>
<dbReference type="InterPro" id="IPR024074">
    <property type="entry name" value="AS_cat/multimer_dom_body"/>
</dbReference>
<dbReference type="SUPFAM" id="SSF52402">
    <property type="entry name" value="Adenine nucleotide alpha hydrolases-like"/>
    <property type="match status" value="1"/>
</dbReference>
<dbReference type="InterPro" id="IPR018223">
    <property type="entry name" value="Arginosuc_synth_CS"/>
</dbReference>
<dbReference type="InterPro" id="IPR023434">
    <property type="entry name" value="Arginosuc_synth_type_1_subfam"/>
</dbReference>
<feature type="binding site" evidence="9">
    <location>
        <position position="273"/>
    </location>
    <ligand>
        <name>L-citrulline</name>
        <dbReference type="ChEBI" id="CHEBI:57743"/>
    </ligand>
</feature>
<dbReference type="NCBIfam" id="TIGR00032">
    <property type="entry name" value="argG"/>
    <property type="match status" value="1"/>
</dbReference>
<comment type="subcellular location">
    <subcellularLocation>
        <location evidence="9">Cytoplasm</location>
    </subcellularLocation>
</comment>
<comment type="subunit">
    <text evidence="2 9">Homotetramer.</text>
</comment>
<feature type="domain" description="Arginosuccinate synthase C-terminal" evidence="11">
    <location>
        <begin position="175"/>
        <end position="391"/>
    </location>
</feature>
<dbReference type="EC" id="6.3.4.5" evidence="3 9"/>
<comment type="similarity">
    <text evidence="9">Belongs to the argininosuccinate synthase family. Type 1 subfamily.</text>
</comment>
<evidence type="ECO:0000259" key="11">
    <source>
        <dbReference type="Pfam" id="PF20979"/>
    </source>
</evidence>
<dbReference type="InterPro" id="IPR048268">
    <property type="entry name" value="Arginosuc_syn_C"/>
</dbReference>
<evidence type="ECO:0000256" key="7">
    <source>
        <dbReference type="ARBA" id="ARBA00022741"/>
    </source>
</evidence>
<feature type="binding site" evidence="9">
    <location>
        <position position="119"/>
    </location>
    <ligand>
        <name>L-aspartate</name>
        <dbReference type="ChEBI" id="CHEBI:29991"/>
    </ligand>
</feature>
<dbReference type="EMBL" id="FUZT01000027">
    <property type="protein sequence ID" value="SKC92051.1"/>
    <property type="molecule type" value="Genomic_DNA"/>
</dbReference>
<dbReference type="OrthoDB" id="9801641at2"/>
<gene>
    <name evidence="9" type="primary">argG</name>
    <name evidence="12" type="ORF">SAMN02194393_05419</name>
</gene>
<evidence type="ECO:0000256" key="8">
    <source>
        <dbReference type="ARBA" id="ARBA00022840"/>
    </source>
</evidence>
<keyword evidence="6 9" id="KW-0028">Amino-acid biosynthesis</keyword>
<evidence type="ECO:0000256" key="3">
    <source>
        <dbReference type="ARBA" id="ARBA00012286"/>
    </source>
</evidence>
<sequence>MNRDKVVLAYSGGLDTSVILKWLEIEHNLDVIAVCIDVGQEENFISVKNKALATGASKVYIIDVKEEFVSDYIFPTLKAGAVYEDKYLLGTSFARPLISKKLVEIAEKEGAVAIAHGATGKGNDQVRFEATIKALNPYLKIIAPWRQWNLKSREDCIDYAKKHNIPIPVTKEKIYSRDQNLWHISHEGGNLEDPWNEHDKDIYMMTVNPEDAPDKPTYIEIKFEKGIPVSIDGIKYSPANMIYKLNEIGGSNGIGIIDIVENRLVGMKSRGVYETPGGTILYEAHKTLEKLVLDRAVLSFKKMVSEKYAQLVYDGLWFTHLKNSLDKFVDNTQEVVSGTVKMKLYKGSCKSVATKSPNSLYNEAFVTFGEDDVYNQKDAEGFINLFTLPLTINAIMKKEKNEKEKQII</sequence>
<dbReference type="CDD" id="cd01999">
    <property type="entry name" value="ASS"/>
    <property type="match status" value="1"/>
</dbReference>
<comment type="pathway">
    <text evidence="1 9">Amino-acid biosynthesis; L-arginine biosynthesis; L-arginine from L-ornithine and carbamoyl phosphate: step 2/3.</text>
</comment>
<dbReference type="NCBIfam" id="NF001770">
    <property type="entry name" value="PRK00509.1"/>
    <property type="match status" value="1"/>
</dbReference>
<keyword evidence="5 9" id="KW-0436">Ligase</keyword>
<dbReference type="FunFam" id="3.40.50.620:FF:000019">
    <property type="entry name" value="Argininosuccinate synthase"/>
    <property type="match status" value="1"/>
</dbReference>
<dbReference type="HAMAP" id="MF_00005">
    <property type="entry name" value="Arg_succ_synth_type1"/>
    <property type="match status" value="1"/>
</dbReference>
<name>A0A1T5MV09_9FIRM</name>
<organism evidence="12 13">
    <name type="scientific">Maledivibacter halophilus</name>
    <dbReference type="NCBI Taxonomy" id="36842"/>
    <lineage>
        <taxon>Bacteria</taxon>
        <taxon>Bacillati</taxon>
        <taxon>Bacillota</taxon>
        <taxon>Clostridia</taxon>
        <taxon>Peptostreptococcales</taxon>
        <taxon>Caminicellaceae</taxon>
        <taxon>Maledivibacter</taxon>
    </lineage>
</organism>
<dbReference type="InterPro" id="IPR048267">
    <property type="entry name" value="Arginosuc_syn_N"/>
</dbReference>
<feature type="domain" description="Arginosuccinate synthase-like N-terminal" evidence="10">
    <location>
        <begin position="5"/>
        <end position="166"/>
    </location>
</feature>
<dbReference type="STRING" id="36842.SAMN02194393_05419"/>
<evidence type="ECO:0000256" key="6">
    <source>
        <dbReference type="ARBA" id="ARBA00022605"/>
    </source>
</evidence>
<evidence type="ECO:0000256" key="4">
    <source>
        <dbReference type="ARBA" id="ARBA00022571"/>
    </source>
</evidence>
<dbReference type="GO" id="GO:0000050">
    <property type="term" value="P:urea cycle"/>
    <property type="evidence" value="ECO:0007669"/>
    <property type="project" value="TreeGrafter"/>
</dbReference>
<dbReference type="GO" id="GO:0005524">
    <property type="term" value="F:ATP binding"/>
    <property type="evidence" value="ECO:0007669"/>
    <property type="project" value="UniProtKB-UniRule"/>
</dbReference>
<dbReference type="Gene3D" id="3.90.1260.10">
    <property type="entry name" value="Argininosuccinate synthetase, chain A, domain 2"/>
    <property type="match status" value="1"/>
</dbReference>
<feature type="binding site" evidence="9">
    <location>
        <position position="87"/>
    </location>
    <ligand>
        <name>L-citrulline</name>
        <dbReference type="ChEBI" id="CHEBI:57743"/>
    </ligand>
</feature>
<evidence type="ECO:0000256" key="9">
    <source>
        <dbReference type="HAMAP-Rule" id="MF_00005"/>
    </source>
</evidence>
<dbReference type="Proteomes" id="UP000190285">
    <property type="component" value="Unassembled WGS sequence"/>
</dbReference>
<evidence type="ECO:0000313" key="13">
    <source>
        <dbReference type="Proteomes" id="UP000190285"/>
    </source>
</evidence>
<dbReference type="Pfam" id="PF20979">
    <property type="entry name" value="Arginosuc_syn_C"/>
    <property type="match status" value="1"/>
</dbReference>
<feature type="binding site" evidence="9">
    <location>
        <position position="92"/>
    </location>
    <ligand>
        <name>L-citrulline</name>
        <dbReference type="ChEBI" id="CHEBI:57743"/>
    </ligand>
</feature>
<feature type="binding site" evidence="9">
    <location>
        <position position="261"/>
    </location>
    <ligand>
        <name>L-citrulline</name>
        <dbReference type="ChEBI" id="CHEBI:57743"/>
    </ligand>
</feature>
<dbReference type="Gene3D" id="3.40.50.620">
    <property type="entry name" value="HUPs"/>
    <property type="match status" value="1"/>
</dbReference>
<proteinExistence type="inferred from homology"/>
<keyword evidence="7 9" id="KW-0547">Nucleotide-binding</keyword>
<reference evidence="13" key="1">
    <citation type="submission" date="2017-02" db="EMBL/GenBank/DDBJ databases">
        <authorList>
            <person name="Varghese N."/>
            <person name="Submissions S."/>
        </authorList>
    </citation>
    <scope>NUCLEOTIDE SEQUENCE [LARGE SCALE GENOMIC DNA]</scope>
    <source>
        <strain evidence="13">M1</strain>
    </source>
</reference>
<evidence type="ECO:0000259" key="10">
    <source>
        <dbReference type="Pfam" id="PF00764"/>
    </source>
</evidence>
<feature type="binding site" evidence="9">
    <location>
        <position position="123"/>
    </location>
    <ligand>
        <name>L-citrulline</name>
        <dbReference type="ChEBI" id="CHEBI:57743"/>
    </ligand>
</feature>
<dbReference type="FunFam" id="3.90.1260.10:FF:000007">
    <property type="entry name" value="Argininosuccinate synthase"/>
    <property type="match status" value="1"/>
</dbReference>
<feature type="binding site" evidence="9">
    <location>
        <position position="176"/>
    </location>
    <ligand>
        <name>L-citrulline</name>
        <dbReference type="ChEBI" id="CHEBI:57743"/>
    </ligand>
</feature>
<evidence type="ECO:0000256" key="5">
    <source>
        <dbReference type="ARBA" id="ARBA00022598"/>
    </source>
</evidence>
<feature type="binding site" evidence="9">
    <location>
        <position position="117"/>
    </location>
    <ligand>
        <name>ATP</name>
        <dbReference type="ChEBI" id="CHEBI:30616"/>
    </ligand>
</feature>
<feature type="binding site" evidence="9">
    <location>
        <begin position="9"/>
        <end position="17"/>
    </location>
    <ligand>
        <name>ATP</name>
        <dbReference type="ChEBI" id="CHEBI:30616"/>
    </ligand>
</feature>
<protein>
    <recommendedName>
        <fullName evidence="3 9">Argininosuccinate synthase</fullName>
        <ecNumber evidence="3 9">6.3.4.5</ecNumber>
    </recommendedName>
    <alternativeName>
        <fullName evidence="9">Citrulline--aspartate ligase</fullName>
    </alternativeName>
</protein>
<dbReference type="GO" id="GO:0004055">
    <property type="term" value="F:argininosuccinate synthase activity"/>
    <property type="evidence" value="ECO:0007669"/>
    <property type="project" value="UniProtKB-UniRule"/>
</dbReference>
<feature type="binding site" evidence="9">
    <location>
        <position position="185"/>
    </location>
    <ligand>
        <name>L-citrulline</name>
        <dbReference type="ChEBI" id="CHEBI:57743"/>
    </ligand>
</feature>
<dbReference type="GO" id="GO:0000053">
    <property type="term" value="P:argininosuccinate metabolic process"/>
    <property type="evidence" value="ECO:0007669"/>
    <property type="project" value="TreeGrafter"/>
</dbReference>
<dbReference type="RefSeq" id="WP_079495980.1">
    <property type="nucleotide sequence ID" value="NZ_FUZT01000027.1"/>
</dbReference>
<feature type="binding site" evidence="9">
    <location>
        <position position="123"/>
    </location>
    <ligand>
        <name>L-aspartate</name>
        <dbReference type="ChEBI" id="CHEBI:29991"/>
    </ligand>
</feature>
<dbReference type="AlphaFoldDB" id="A0A1T5MV09"/>
<dbReference type="GO" id="GO:0006526">
    <property type="term" value="P:L-arginine biosynthetic process"/>
    <property type="evidence" value="ECO:0007669"/>
    <property type="project" value="UniProtKB-UniRule"/>
</dbReference>
<dbReference type="UniPathway" id="UPA00068">
    <property type="reaction ID" value="UER00113"/>
</dbReference>
<dbReference type="PANTHER" id="PTHR11587:SF2">
    <property type="entry name" value="ARGININOSUCCINATE SYNTHASE"/>
    <property type="match status" value="1"/>
</dbReference>
<comment type="caution">
    <text evidence="9">Lacks conserved residue(s) required for the propagation of feature annotation.</text>
</comment>
<evidence type="ECO:0000313" key="12">
    <source>
        <dbReference type="EMBL" id="SKC92051.1"/>
    </source>
</evidence>
<dbReference type="PROSITE" id="PS00564">
    <property type="entry name" value="ARGININOSUCCIN_SYN_1"/>
    <property type="match status" value="1"/>
</dbReference>
<dbReference type="SUPFAM" id="SSF69864">
    <property type="entry name" value="Argininosuccinate synthetase, C-terminal domain"/>
    <property type="match status" value="1"/>
</dbReference>
<dbReference type="InterPro" id="IPR001518">
    <property type="entry name" value="Arginosuc_synth"/>
</dbReference>
<feature type="binding site" evidence="9">
    <location>
        <position position="124"/>
    </location>
    <ligand>
        <name>L-aspartate</name>
        <dbReference type="ChEBI" id="CHEBI:29991"/>
    </ligand>
</feature>
<dbReference type="Pfam" id="PF00764">
    <property type="entry name" value="Arginosuc_synth"/>
    <property type="match status" value="1"/>
</dbReference>
<feature type="binding site" evidence="9">
    <location>
        <position position="127"/>
    </location>
    <ligand>
        <name>L-citrulline</name>
        <dbReference type="ChEBI" id="CHEBI:57743"/>
    </ligand>
</feature>
<dbReference type="GO" id="GO:0005737">
    <property type="term" value="C:cytoplasm"/>
    <property type="evidence" value="ECO:0007669"/>
    <property type="project" value="UniProtKB-SubCell"/>
</dbReference>
<comment type="catalytic activity">
    <reaction evidence="9">
        <text>L-citrulline + L-aspartate + ATP = 2-(N(omega)-L-arginino)succinate + AMP + diphosphate + H(+)</text>
        <dbReference type="Rhea" id="RHEA:10932"/>
        <dbReference type="ChEBI" id="CHEBI:15378"/>
        <dbReference type="ChEBI" id="CHEBI:29991"/>
        <dbReference type="ChEBI" id="CHEBI:30616"/>
        <dbReference type="ChEBI" id="CHEBI:33019"/>
        <dbReference type="ChEBI" id="CHEBI:57472"/>
        <dbReference type="ChEBI" id="CHEBI:57743"/>
        <dbReference type="ChEBI" id="CHEBI:456215"/>
        <dbReference type="EC" id="6.3.4.5"/>
    </reaction>
</comment>
<keyword evidence="8 9" id="KW-0067">ATP-binding</keyword>
<dbReference type="Gene3D" id="1.20.5.470">
    <property type="entry name" value="Single helix bin"/>
    <property type="match status" value="1"/>
</dbReference>
<evidence type="ECO:0000256" key="1">
    <source>
        <dbReference type="ARBA" id="ARBA00004967"/>
    </source>
</evidence>
<dbReference type="PROSITE" id="PS00565">
    <property type="entry name" value="ARGININOSUCCIN_SYN_2"/>
    <property type="match status" value="1"/>
</dbReference>